<evidence type="ECO:0000259" key="1">
    <source>
        <dbReference type="Pfam" id="PF00501"/>
    </source>
</evidence>
<evidence type="ECO:0000313" key="2">
    <source>
        <dbReference type="EMBL" id="ORA05861.1"/>
    </source>
</evidence>
<dbReference type="GO" id="GO:0031177">
    <property type="term" value="F:phosphopantetheine binding"/>
    <property type="evidence" value="ECO:0007669"/>
    <property type="project" value="TreeGrafter"/>
</dbReference>
<keyword evidence="3" id="KW-1185">Reference proteome</keyword>
<protein>
    <recommendedName>
        <fullName evidence="1">AMP-dependent synthetase/ligase domain-containing protein</fullName>
    </recommendedName>
</protein>
<dbReference type="AlphaFoldDB" id="A0A1W9Z0K7"/>
<comment type="caution">
    <text evidence="2">The sequence shown here is derived from an EMBL/GenBank/DDBJ whole genome shotgun (WGS) entry which is preliminary data.</text>
</comment>
<name>A0A1W9Z0K7_MYCAN</name>
<organism evidence="2 3">
    <name type="scientific">Mycobacterium angelicum</name>
    <dbReference type="NCBI Taxonomy" id="470074"/>
    <lineage>
        <taxon>Bacteria</taxon>
        <taxon>Bacillati</taxon>
        <taxon>Actinomycetota</taxon>
        <taxon>Actinomycetes</taxon>
        <taxon>Mycobacteriales</taxon>
        <taxon>Mycobacteriaceae</taxon>
        <taxon>Mycobacterium</taxon>
    </lineage>
</organism>
<dbReference type="SUPFAM" id="SSF56801">
    <property type="entry name" value="Acetyl-CoA synthetase-like"/>
    <property type="match status" value="1"/>
</dbReference>
<evidence type="ECO:0000313" key="3">
    <source>
        <dbReference type="Proteomes" id="UP000192284"/>
    </source>
</evidence>
<reference evidence="2 3" key="1">
    <citation type="submission" date="2017-02" db="EMBL/GenBank/DDBJ databases">
        <title>The new phylogeny of genus Mycobacterium.</title>
        <authorList>
            <person name="Tortoli E."/>
            <person name="Trovato A."/>
            <person name="Cirillo D.M."/>
        </authorList>
    </citation>
    <scope>NUCLEOTIDE SEQUENCE [LARGE SCALE GENOMIC DNA]</scope>
    <source>
        <strain evidence="2 3">DSM 45057</strain>
    </source>
</reference>
<dbReference type="OrthoDB" id="2472181at2"/>
<feature type="non-terminal residue" evidence="2">
    <location>
        <position position="181"/>
    </location>
</feature>
<feature type="domain" description="AMP-dependent synthetase/ligase" evidence="1">
    <location>
        <begin position="41"/>
        <end position="181"/>
    </location>
</feature>
<proteinExistence type="predicted"/>
<feature type="non-terminal residue" evidence="2">
    <location>
        <position position="1"/>
    </location>
</feature>
<dbReference type="GO" id="GO:0044550">
    <property type="term" value="P:secondary metabolite biosynthetic process"/>
    <property type="evidence" value="ECO:0007669"/>
    <property type="project" value="TreeGrafter"/>
</dbReference>
<gene>
    <name evidence="2" type="ORF">BST12_29330</name>
</gene>
<dbReference type="InterPro" id="IPR000873">
    <property type="entry name" value="AMP-dep_synth/lig_dom"/>
</dbReference>
<dbReference type="PANTHER" id="PTHR45527">
    <property type="entry name" value="NONRIBOSOMAL PEPTIDE SYNTHETASE"/>
    <property type="match status" value="1"/>
</dbReference>
<dbReference type="Pfam" id="PF00501">
    <property type="entry name" value="AMP-binding"/>
    <property type="match status" value="1"/>
</dbReference>
<dbReference type="PANTHER" id="PTHR45527:SF1">
    <property type="entry name" value="FATTY ACID SYNTHASE"/>
    <property type="match status" value="1"/>
</dbReference>
<dbReference type="EMBL" id="MVHE01000264">
    <property type="protein sequence ID" value="ORA05861.1"/>
    <property type="molecule type" value="Genomic_DNA"/>
</dbReference>
<dbReference type="Proteomes" id="UP000192284">
    <property type="component" value="Unassembled WGS sequence"/>
</dbReference>
<sequence>SSVEVVDEVEGARLDVLGNRAALSGAGSGLGSIPELFGAVVGRSPEAVAVVCGGERLTYRELEGAANRLAQELVGSGVGPGCVVALLVERSVAAVVAMLAVLKTGAAYVPIDPGHSDARIGFVVADAAPVAAVVTADLAGRLSGYGLPVVVADAVGGQGDSVRELVFPAGDDLAYVLYTSG</sequence>
<accession>A0A1W9Z0K7</accession>
<dbReference type="GO" id="GO:0005829">
    <property type="term" value="C:cytosol"/>
    <property type="evidence" value="ECO:0007669"/>
    <property type="project" value="TreeGrafter"/>
</dbReference>
<dbReference type="GO" id="GO:0043041">
    <property type="term" value="P:amino acid activation for nonribosomal peptide biosynthetic process"/>
    <property type="evidence" value="ECO:0007669"/>
    <property type="project" value="TreeGrafter"/>
</dbReference>
<dbReference type="Gene3D" id="3.40.50.980">
    <property type="match status" value="2"/>
</dbReference>